<evidence type="ECO:0000313" key="3">
    <source>
        <dbReference type="Proteomes" id="UP001140817"/>
    </source>
</evidence>
<sequence length="515" mass="59275">MKYILLDTNIVIDMVIDRRNQVTDAVLESFIKLLDYNEIKLIVPEIVKVETHRHLKEELNLVGEQIKKVMKNIDNLYGIATYKIDGLDIQEYKKHSKEGLNNAYKMYQKNEKKYNSNLVKTIDMVFNHKNSVVIPCDNFLSNAVMKRRIYKRAPFHKEKKESYADGLITETLINLGQYITLESSDEICFVTGNYSDFCVGKEDRTTLHADIVNDINEVGVPCKVKCINTFGELIGKELKDNVKTANLSDEFAKELQIQYEEEMKQFESYFRDMDRESADLTPMNGYTDKLEDNLISSDFVSDIVEKFEELNNIYETIENEGYNVIYEELRDMLISTRASEISGILEEFKNVFDQSSSLPNIGSGLLEDFTVEDLTIVFEWLDNQQRLMNAILDIDKLPDNIEYGDTVEIKDSEFNTLKFSLDDLILFPEEGTSEDIDMRLNTANGEILARGSVSVTYGFIKFDEDGGVGDGLEDDISYSYEDITDALEVVISEWKELVDEQIDIACQLKEQFQLD</sequence>
<keyword evidence="3" id="KW-1185">Reference proteome</keyword>
<dbReference type="AlphaFoldDB" id="A0A9X2S2F4"/>
<evidence type="ECO:0000313" key="2">
    <source>
        <dbReference type="EMBL" id="MCR1822017.1"/>
    </source>
</evidence>
<dbReference type="Proteomes" id="UP001140817">
    <property type="component" value="Unassembled WGS sequence"/>
</dbReference>
<dbReference type="EMBL" id="JANKBY010000031">
    <property type="protein sequence ID" value="MCR1822017.1"/>
    <property type="molecule type" value="Genomic_DNA"/>
</dbReference>
<reference evidence="2" key="1">
    <citation type="submission" date="2022-07" db="EMBL/GenBank/DDBJ databases">
        <title>Enhanced cultured diversity of the mouse gut microbiota enables custom-made synthetic communities.</title>
        <authorList>
            <person name="Afrizal A."/>
        </authorList>
    </citation>
    <scope>NUCLEOTIDE SEQUENCE</scope>
    <source>
        <strain evidence="2">DSM 29186</strain>
    </source>
</reference>
<evidence type="ECO:0000259" key="1">
    <source>
        <dbReference type="Pfam" id="PF16289"/>
    </source>
</evidence>
<comment type="caution">
    <text evidence="2">The sequence shown here is derived from an EMBL/GenBank/DDBJ whole genome shotgun (WGS) entry which is preliminary data.</text>
</comment>
<protein>
    <submittedName>
        <fullName evidence="2">PIN domain-containing protein</fullName>
    </submittedName>
</protein>
<organism evidence="2 3">
    <name type="scientific">Terrisporobacter muris</name>
    <dbReference type="NCBI Taxonomy" id="2963284"/>
    <lineage>
        <taxon>Bacteria</taxon>
        <taxon>Bacillati</taxon>
        <taxon>Bacillota</taxon>
        <taxon>Clostridia</taxon>
        <taxon>Peptostreptococcales</taxon>
        <taxon>Peptostreptococcaceae</taxon>
        <taxon>Terrisporobacter</taxon>
    </lineage>
</organism>
<dbReference type="InterPro" id="IPR029060">
    <property type="entry name" value="PIN-like_dom_sf"/>
</dbReference>
<name>A0A9X2S2F4_9FIRM</name>
<accession>A0A9X2S2F4</accession>
<dbReference type="Pfam" id="PF16289">
    <property type="entry name" value="PIN_12"/>
    <property type="match status" value="1"/>
</dbReference>
<dbReference type="SUPFAM" id="SSF88723">
    <property type="entry name" value="PIN domain-like"/>
    <property type="match status" value="1"/>
</dbReference>
<dbReference type="RefSeq" id="WP_257560159.1">
    <property type="nucleotide sequence ID" value="NZ_JANKBY010000031.1"/>
</dbReference>
<dbReference type="InterPro" id="IPR032557">
    <property type="entry name" value="DUF4935"/>
</dbReference>
<feature type="domain" description="DUF4935" evidence="1">
    <location>
        <begin position="4"/>
        <end position="197"/>
    </location>
</feature>
<proteinExistence type="predicted"/>
<gene>
    <name evidence="2" type="ORF">NSA58_04380</name>
</gene>